<organism evidence="3 4">
    <name type="scientific">Cafeteria roenbergensis</name>
    <name type="common">Marine flagellate</name>
    <dbReference type="NCBI Taxonomy" id="33653"/>
    <lineage>
        <taxon>Eukaryota</taxon>
        <taxon>Sar</taxon>
        <taxon>Stramenopiles</taxon>
        <taxon>Bigyra</taxon>
        <taxon>Opalozoa</taxon>
        <taxon>Bicosoecida</taxon>
        <taxon>Cafeteriaceae</taxon>
        <taxon>Cafeteria</taxon>
    </lineage>
</organism>
<dbReference type="EMBL" id="VLTL01000036">
    <property type="protein sequence ID" value="KAA0167014.1"/>
    <property type="molecule type" value="Genomic_DNA"/>
</dbReference>
<dbReference type="InterPro" id="IPR043153">
    <property type="entry name" value="DENN_C"/>
</dbReference>
<protein>
    <recommendedName>
        <fullName evidence="2">cDENN domain-containing protein</fullName>
    </recommendedName>
</protein>
<evidence type="ECO:0000313" key="3">
    <source>
        <dbReference type="EMBL" id="KAA0167014.1"/>
    </source>
</evidence>
<feature type="region of interest" description="Disordered" evidence="1">
    <location>
        <begin position="1"/>
        <end position="22"/>
    </location>
</feature>
<comment type="caution">
    <text evidence="3">The sequence shown here is derived from an EMBL/GenBank/DDBJ whole genome shotgun (WGS) entry which is preliminary data.</text>
</comment>
<feature type="region of interest" description="Disordered" evidence="1">
    <location>
        <begin position="984"/>
        <end position="1086"/>
    </location>
</feature>
<reference evidence="3 4" key="1">
    <citation type="submission" date="2019-07" db="EMBL/GenBank/DDBJ databases">
        <title>Genomes of Cafeteria roenbergensis.</title>
        <authorList>
            <person name="Fischer M.G."/>
            <person name="Hackl T."/>
            <person name="Roman M."/>
        </authorList>
    </citation>
    <scope>NUCLEOTIDE SEQUENCE [LARGE SCALE GENOMIC DNA]</scope>
    <source>
        <strain evidence="3 4">RCC970-E3</strain>
    </source>
</reference>
<accession>A0A5A8DQH3</accession>
<feature type="region of interest" description="Disordered" evidence="1">
    <location>
        <begin position="660"/>
        <end position="704"/>
    </location>
</feature>
<feature type="compositionally biased region" description="Low complexity" evidence="1">
    <location>
        <begin position="992"/>
        <end position="1004"/>
    </location>
</feature>
<feature type="compositionally biased region" description="Acidic residues" evidence="1">
    <location>
        <begin position="1018"/>
        <end position="1044"/>
    </location>
</feature>
<evidence type="ECO:0000259" key="2">
    <source>
        <dbReference type="SMART" id="SM00799"/>
    </source>
</evidence>
<dbReference type="PANTHER" id="PTHR15288">
    <property type="entry name" value="DENN DOMAIN-CONTAINING PROTEIN 2"/>
    <property type="match status" value="1"/>
</dbReference>
<dbReference type="InterPro" id="IPR001194">
    <property type="entry name" value="cDENN_dom"/>
</dbReference>
<dbReference type="SMART" id="SM00799">
    <property type="entry name" value="DENN"/>
    <property type="match status" value="1"/>
</dbReference>
<dbReference type="InterPro" id="IPR051942">
    <property type="entry name" value="DENN_domain_containing_2"/>
</dbReference>
<dbReference type="AlphaFoldDB" id="A0A5A8DQH3"/>
<dbReference type="Proteomes" id="UP000324907">
    <property type="component" value="Unassembled WGS sequence"/>
</dbReference>
<evidence type="ECO:0000256" key="1">
    <source>
        <dbReference type="SAM" id="MobiDB-lite"/>
    </source>
</evidence>
<feature type="compositionally biased region" description="Acidic residues" evidence="1">
    <location>
        <begin position="162"/>
        <end position="176"/>
    </location>
</feature>
<evidence type="ECO:0000313" key="4">
    <source>
        <dbReference type="Proteomes" id="UP000324907"/>
    </source>
</evidence>
<feature type="domain" description="cDENN" evidence="2">
    <location>
        <begin position="340"/>
        <end position="870"/>
    </location>
</feature>
<name>A0A5A8DQH3_CAFRO</name>
<proteinExistence type="predicted"/>
<feature type="compositionally biased region" description="Basic and acidic residues" evidence="1">
    <location>
        <begin position="71"/>
        <end position="82"/>
    </location>
</feature>
<feature type="compositionally biased region" description="Basic and acidic residues" evidence="1">
    <location>
        <begin position="1047"/>
        <end position="1071"/>
    </location>
</feature>
<feature type="region of interest" description="Disordered" evidence="1">
    <location>
        <begin position="51"/>
        <end position="178"/>
    </location>
</feature>
<sequence>MASFDESPDADSGGLSSPTTPTDLRHALAALVEACQAPGARVDPDTLEAAQLVLSLAPEPADSPEAGSEGDDARLDQAETELHSSPPSDSDHASPAEGGSAAPDEDSKDEDEADHSMDGGSQGVREGGGGSGSASDVGLGPDDDSSSSDSLPPAPPTPGNPDDVDEDSMGLLEEGDVPPLFAMPHPAHTPCALFDLQAPGHAVALRAYVGVPMRGKGGAVRTALERTALFRASGRLHTAVVRGQDPNRDEDAWEMVLPAVTTGEGARRVELATAAACDAEARDAELLRARAAVERAGSAVLVEAGHDRFAAFALTWEVTTVCGRADLATRPARWLPVVVAVPRVVVVVSRYPCFALHAAAAAEAAKCWQDGLTEAVQRLCQDACPPMVSVGGHMCEAVPPQSRAHQAATSSQRKSVSSRMFGWFGRRQSKGGDDAAAAGGSGHDLVRSTAATAADAERAEVEAAAAYVTDPSRVFFCGPASAAGRLAPGAAAVVPHPIEEFVPVLSSTPEAVALAGLVGGYAPPSSAEALARSLVHGGTVPSFGGVFGVIPPSPSAGATATRLAIAASAGDVEGVPAPFQGVPSFEAARRSAAALFAETCPWWHERTARACGLIPDTALPLPMGFWVEDAAAATLSAVAARDAAAAAAALRQAIPEDWETQAGQPSGAGRGADSVAAQTARDPLRDPGPRGHVAQGSAASEPALPAHGVDSLAEAPSSDALAAANRAVETAAATTEAAARLLHARSLRTARGGTTLDSSEALGAVRAWALPPLLSLVHTTHLLMVLGALMGEYKVVVRAGRLPIEAASAAVVGLAALLRPLRWVSTLVPLLPAKLHRVLEASVPVLCGVQELPPNFKQDDRTVLLHLDRDDVSVPEVLRSGGTLYRAYLEVQLPLSSELSKALDGPCSVLHKAGGLEPPRAGDPQGDIARGLLPLWEANEDQRQACMAVAAVMEVYVCGVILGRVMRTEGVRVRGDDDKGVLARLGERRSSPGDAAAAPGSQAGTSDDIPFAYASTDSSEEEEEEEEDDDDEEGEEQEQEEEQGQGEQHKGEEAREEGLGEEHSPDAEGALRQRGPFWRAASPPRA</sequence>
<feature type="compositionally biased region" description="Acidic residues" evidence="1">
    <location>
        <begin position="103"/>
        <end position="113"/>
    </location>
</feature>
<feature type="compositionally biased region" description="Gly residues" evidence="1">
    <location>
        <begin position="120"/>
        <end position="132"/>
    </location>
</feature>
<dbReference type="Gene3D" id="3.40.50.11500">
    <property type="match status" value="1"/>
</dbReference>
<gene>
    <name evidence="3" type="ORF">FNF28_02937</name>
</gene>
<dbReference type="PANTHER" id="PTHR15288:SF0">
    <property type="entry name" value="UDENN DOMAIN-CONTAINING PROTEIN"/>
    <property type="match status" value="1"/>
</dbReference>
<dbReference type="Pfam" id="PF02141">
    <property type="entry name" value="DENN"/>
    <property type="match status" value="1"/>
</dbReference>